<sequence>MSLLDLSDFVIGAIAHDPSTVLYRMFGAVAGTPAPGQAESRPRPQEKTAAQIRAEVARASA</sequence>
<evidence type="ECO:0000313" key="3">
    <source>
        <dbReference type="Proteomes" id="UP001185873"/>
    </source>
</evidence>
<dbReference type="Proteomes" id="UP001185873">
    <property type="component" value="Unassembled WGS sequence"/>
</dbReference>
<proteinExistence type="predicted"/>
<name>A0AAE4U2X8_9ACTN</name>
<dbReference type="RefSeq" id="WP_317470610.1">
    <property type="nucleotide sequence ID" value="NZ_JAWLKJ010000003.1"/>
</dbReference>
<comment type="caution">
    <text evidence="2">The sequence shown here is derived from an EMBL/GenBank/DDBJ whole genome shotgun (WGS) entry which is preliminary data.</text>
</comment>
<feature type="region of interest" description="Disordered" evidence="1">
    <location>
        <begin position="33"/>
        <end position="61"/>
    </location>
</feature>
<evidence type="ECO:0000313" key="2">
    <source>
        <dbReference type="EMBL" id="MDV6299951.1"/>
    </source>
</evidence>
<protein>
    <submittedName>
        <fullName evidence="2">Uncharacterized protein</fullName>
    </submittedName>
</protein>
<reference evidence="2" key="1">
    <citation type="submission" date="2023-10" db="EMBL/GenBank/DDBJ databases">
        <title>Development of a sustainable strategy for remediation of hydrocarbon-contaminated territories based on the waste exchange concept.</title>
        <authorList>
            <person name="Krivoruchko A."/>
        </authorList>
    </citation>
    <scope>NUCLEOTIDE SEQUENCE</scope>
    <source>
        <strain evidence="2">IEGM 1175</strain>
    </source>
</reference>
<evidence type="ECO:0000256" key="1">
    <source>
        <dbReference type="SAM" id="MobiDB-lite"/>
    </source>
</evidence>
<dbReference type="AlphaFoldDB" id="A0AAE4U2X8"/>
<gene>
    <name evidence="2" type="ORF">R3P82_12610</name>
</gene>
<dbReference type="EMBL" id="JAWLKJ010000003">
    <property type="protein sequence ID" value="MDV6299951.1"/>
    <property type="molecule type" value="Genomic_DNA"/>
</dbReference>
<accession>A0AAE4U2X8</accession>
<organism evidence="2 3">
    <name type="scientific">Dietzia maris</name>
    <dbReference type="NCBI Taxonomy" id="37915"/>
    <lineage>
        <taxon>Bacteria</taxon>
        <taxon>Bacillati</taxon>
        <taxon>Actinomycetota</taxon>
        <taxon>Actinomycetes</taxon>
        <taxon>Mycobacteriales</taxon>
        <taxon>Dietziaceae</taxon>
        <taxon>Dietzia</taxon>
    </lineage>
</organism>